<keyword evidence="3" id="KW-1185">Reference proteome</keyword>
<evidence type="ECO:0000259" key="1">
    <source>
        <dbReference type="PROSITE" id="PS51725"/>
    </source>
</evidence>
<dbReference type="SUPFAM" id="SSF54909">
    <property type="entry name" value="Dimeric alpha+beta barrel"/>
    <property type="match status" value="1"/>
</dbReference>
<keyword evidence="2" id="KW-0503">Monooxygenase</keyword>
<evidence type="ECO:0000313" key="2">
    <source>
        <dbReference type="EMBL" id="KAA0020113.1"/>
    </source>
</evidence>
<name>A0A5A7S6X0_9NOCA</name>
<feature type="domain" description="ABM" evidence="1">
    <location>
        <begin position="2"/>
        <end position="92"/>
    </location>
</feature>
<dbReference type="PROSITE" id="PS51725">
    <property type="entry name" value="ABM"/>
    <property type="match status" value="1"/>
</dbReference>
<reference evidence="2 3" key="1">
    <citation type="submission" date="2019-07" db="EMBL/GenBank/DDBJ databases">
        <title>Rhodococcus cavernicolus sp. nov., isolated from a cave.</title>
        <authorList>
            <person name="Lee S.D."/>
        </authorList>
    </citation>
    <scope>NUCLEOTIDE SEQUENCE [LARGE SCALE GENOMIC DNA]</scope>
    <source>
        <strain evidence="2 3">C1-24</strain>
    </source>
</reference>
<accession>A0A5A7S6X0</accession>
<dbReference type="EMBL" id="VLNY01000013">
    <property type="protein sequence ID" value="KAA0020113.1"/>
    <property type="molecule type" value="Genomic_DNA"/>
</dbReference>
<dbReference type="InterPro" id="IPR007138">
    <property type="entry name" value="ABM_dom"/>
</dbReference>
<dbReference type="RefSeq" id="WP_149432264.1">
    <property type="nucleotide sequence ID" value="NZ_VLNY01000013.1"/>
</dbReference>
<dbReference type="Pfam" id="PF03992">
    <property type="entry name" value="ABM"/>
    <property type="match status" value="1"/>
</dbReference>
<dbReference type="Gene3D" id="3.30.70.100">
    <property type="match status" value="1"/>
</dbReference>
<dbReference type="InterPro" id="IPR011008">
    <property type="entry name" value="Dimeric_a/b-barrel"/>
</dbReference>
<dbReference type="Proteomes" id="UP000322244">
    <property type="component" value="Unassembled WGS sequence"/>
</dbReference>
<evidence type="ECO:0000313" key="3">
    <source>
        <dbReference type="Proteomes" id="UP000322244"/>
    </source>
</evidence>
<dbReference type="OrthoDB" id="9798157at2"/>
<dbReference type="AlphaFoldDB" id="A0A5A7S6X0"/>
<protein>
    <submittedName>
        <fullName evidence="2">Antibiotic biosynthesis monooxygenase</fullName>
    </submittedName>
</protein>
<organism evidence="2 3">
    <name type="scientific">Antrihabitans cavernicola</name>
    <dbReference type="NCBI Taxonomy" id="2495913"/>
    <lineage>
        <taxon>Bacteria</taxon>
        <taxon>Bacillati</taxon>
        <taxon>Actinomycetota</taxon>
        <taxon>Actinomycetes</taxon>
        <taxon>Mycobacteriales</taxon>
        <taxon>Nocardiaceae</taxon>
        <taxon>Antrihabitans</taxon>
    </lineage>
</organism>
<comment type="caution">
    <text evidence="2">The sequence shown here is derived from an EMBL/GenBank/DDBJ whole genome shotgun (WGS) entry which is preliminary data.</text>
</comment>
<proteinExistence type="predicted"/>
<gene>
    <name evidence="2" type="ORF">FOY51_21155</name>
</gene>
<keyword evidence="2" id="KW-0560">Oxidoreductase</keyword>
<dbReference type="GO" id="GO:0004497">
    <property type="term" value="F:monooxygenase activity"/>
    <property type="evidence" value="ECO:0007669"/>
    <property type="project" value="UniProtKB-KW"/>
</dbReference>
<sequence length="103" mass="11878">MIVEYIRYTISEDTAAAFLDAYERASHVLDADSHCLGYEFTQGVEDPTHFVVRIEWDSIDGHENGFRQSAGFADFFAAVRPYFSSIDEMSHFDVRKDALRHEH</sequence>